<dbReference type="HOGENOM" id="CLU_698000_0_0_6"/>
<comment type="similarity">
    <text evidence="1">Belongs to the lycopene cyclase family.</text>
</comment>
<dbReference type="NCBIfam" id="TIGR01790">
    <property type="entry name" value="carotene-cycl"/>
    <property type="match status" value="1"/>
</dbReference>
<name>A0A078LU15_9PSED</name>
<dbReference type="GO" id="GO:0016705">
    <property type="term" value="F:oxidoreductase activity, acting on paired donors, with incorporation or reduction of molecular oxygen"/>
    <property type="evidence" value="ECO:0007669"/>
    <property type="project" value="InterPro"/>
</dbReference>
<evidence type="ECO:0000256" key="1">
    <source>
        <dbReference type="ARBA" id="ARBA00006599"/>
    </source>
</evidence>
<dbReference type="GO" id="GO:0016117">
    <property type="term" value="P:carotenoid biosynthetic process"/>
    <property type="evidence" value="ECO:0007669"/>
    <property type="project" value="InterPro"/>
</dbReference>
<dbReference type="Proteomes" id="UP000053902">
    <property type="component" value="Unassembled WGS sequence"/>
</dbReference>
<dbReference type="InterPro" id="IPR008461">
    <property type="entry name" value="CrtY"/>
</dbReference>
<dbReference type="eggNOG" id="COG1635">
    <property type="taxonomic scope" value="Bacteria"/>
</dbReference>
<evidence type="ECO:0000313" key="2">
    <source>
        <dbReference type="EMBL" id="CDZ94679.1"/>
    </source>
</evidence>
<dbReference type="AlphaFoldDB" id="A0A078LU15"/>
<evidence type="ECO:0000313" key="3">
    <source>
        <dbReference type="Proteomes" id="UP000053902"/>
    </source>
</evidence>
<dbReference type="OrthoDB" id="5793379at2"/>
<protein>
    <submittedName>
        <fullName evidence="2">Lycopene cyclase</fullName>
    </submittedName>
</protein>
<dbReference type="RefSeq" id="WP_037023994.1">
    <property type="nucleotide sequence ID" value="NZ_CCSF01000001.1"/>
</dbReference>
<gene>
    <name evidence="2" type="ORF">BN1079_02004</name>
</gene>
<dbReference type="EMBL" id="CCSF01000001">
    <property type="protein sequence ID" value="CDZ94679.1"/>
    <property type="molecule type" value="Genomic_DNA"/>
</dbReference>
<organism evidence="2 3">
    <name type="scientific">Pseudomonas saudiphocaensis</name>
    <dbReference type="NCBI Taxonomy" id="1499686"/>
    <lineage>
        <taxon>Bacteria</taxon>
        <taxon>Pseudomonadati</taxon>
        <taxon>Pseudomonadota</taxon>
        <taxon>Gammaproteobacteria</taxon>
        <taxon>Pseudomonadales</taxon>
        <taxon>Pseudomonadaceae</taxon>
        <taxon>Pseudomonas</taxon>
    </lineage>
</organism>
<dbReference type="GO" id="GO:0045436">
    <property type="term" value="F:lycopene beta cyclase activity"/>
    <property type="evidence" value="ECO:0007669"/>
    <property type="project" value="InterPro"/>
</dbReference>
<accession>A0A078LU15</accession>
<dbReference type="InterPro" id="IPR010108">
    <property type="entry name" value="Lycopene_cyclase_b/e"/>
</dbReference>
<keyword evidence="3" id="KW-1185">Reference proteome</keyword>
<sequence length="389" mass="44106">MPVDANLILVGGGLANGLLAWQLRRRRPAMRVLVLEQGRVLGGNHTWSYHAGDLDEQQHRWLRPLIGHQWPGQEVRFPALKRRLDSGYASICSEDFHRLLVDELADAVRLDTPVVDVFPKEVLLADGQRLRATAVIDGRGPRSSRHLALGFQKFLGQELRLAAPHGLSVPVIMDATVDQHEGYRFVYVLPLTADSLLIEDTYYADAGDLPVERLRENLQGYARDHGWQIAELLREEQGVLPIVLAGDIEAFWDEAGEVPRAGLAAALFHPTTGYSLPDAVRLVDHLIATDRWDAASLYATLRAYSCRLWQQRRFFRLLNRMLFLAGPADRRWQVMQRFYRLPEPLIERFYAARLTLADRVRLVSGKPPVPLGEALRALAAHDLHRKELR</sequence>
<dbReference type="SUPFAM" id="SSF51905">
    <property type="entry name" value="FAD/NAD(P)-binding domain"/>
    <property type="match status" value="1"/>
</dbReference>
<dbReference type="InterPro" id="IPR036188">
    <property type="entry name" value="FAD/NAD-bd_sf"/>
</dbReference>
<proteinExistence type="inferred from homology"/>
<dbReference type="STRING" id="1499686.BN1079_02004"/>
<reference evidence="2 3" key="1">
    <citation type="submission" date="2014-07" db="EMBL/GenBank/DDBJ databases">
        <authorList>
            <person name="Urmite Genomes Urmite Genomes"/>
        </authorList>
    </citation>
    <scope>NUCLEOTIDE SEQUENCE [LARGE SCALE GENOMIC DNA]</scope>
    <source>
        <strain evidence="2 3">20_BN</strain>
    </source>
</reference>
<dbReference type="Pfam" id="PF05834">
    <property type="entry name" value="Lycopene_cycl"/>
    <property type="match status" value="1"/>
</dbReference>
<dbReference type="NCBIfam" id="TIGR01789">
    <property type="entry name" value="lycopene_cycl"/>
    <property type="match status" value="1"/>
</dbReference>